<sequence>ILDKLNAGIVISGTNVDIRDLDSSQDSIEVLQDTAADLNAAVVNAAGTGLASLSYGSSDGGTTWYPIAVDLQGHLQVDVLGEFIPVPVGTVLPWLKSYTNTPALPDEFVECNGQVLDDGDSVYDGQTIPDLNGGNRFLRGAATSGTTGGAATINIAHAHTQPTHTHSVSDSGNTGYEDEHEHYIYEMTDYPSSTSNAFDIGTGNYAGGRYHAHRIDMWTQPGDAHRHTFSMSDTSSARGDENTGNALSST</sequence>
<evidence type="ECO:0008006" key="3">
    <source>
        <dbReference type="Google" id="ProtNLM"/>
    </source>
</evidence>
<feature type="region of interest" description="Disordered" evidence="1">
    <location>
        <begin position="224"/>
        <end position="250"/>
    </location>
</feature>
<feature type="non-terminal residue" evidence="2">
    <location>
        <position position="1"/>
    </location>
</feature>
<feature type="compositionally biased region" description="Polar residues" evidence="1">
    <location>
        <begin position="229"/>
        <end position="250"/>
    </location>
</feature>
<evidence type="ECO:0000256" key="1">
    <source>
        <dbReference type="SAM" id="MobiDB-lite"/>
    </source>
</evidence>
<name>X1DD13_9ZZZZ</name>
<feature type="non-terminal residue" evidence="2">
    <location>
        <position position="250"/>
    </location>
</feature>
<accession>X1DD13</accession>
<protein>
    <recommendedName>
        <fullName evidence="3">Phage tail collar domain-containing protein</fullName>
    </recommendedName>
</protein>
<evidence type="ECO:0000313" key="2">
    <source>
        <dbReference type="EMBL" id="GAH18087.1"/>
    </source>
</evidence>
<dbReference type="EMBL" id="BART01031929">
    <property type="protein sequence ID" value="GAH18087.1"/>
    <property type="molecule type" value="Genomic_DNA"/>
</dbReference>
<reference evidence="2" key="1">
    <citation type="journal article" date="2014" name="Front. Microbiol.">
        <title>High frequency of phylogenetically diverse reductive dehalogenase-homologous genes in deep subseafloor sedimentary metagenomes.</title>
        <authorList>
            <person name="Kawai M."/>
            <person name="Futagami T."/>
            <person name="Toyoda A."/>
            <person name="Takaki Y."/>
            <person name="Nishi S."/>
            <person name="Hori S."/>
            <person name="Arai W."/>
            <person name="Tsubouchi T."/>
            <person name="Morono Y."/>
            <person name="Uchiyama I."/>
            <person name="Ito T."/>
            <person name="Fujiyama A."/>
            <person name="Inagaki F."/>
            <person name="Takami H."/>
        </authorList>
    </citation>
    <scope>NUCLEOTIDE SEQUENCE</scope>
    <source>
        <strain evidence="2">Expedition CK06-06</strain>
    </source>
</reference>
<proteinExistence type="predicted"/>
<dbReference type="AlphaFoldDB" id="X1DD13"/>
<comment type="caution">
    <text evidence="2">The sequence shown here is derived from an EMBL/GenBank/DDBJ whole genome shotgun (WGS) entry which is preliminary data.</text>
</comment>
<organism evidence="2">
    <name type="scientific">marine sediment metagenome</name>
    <dbReference type="NCBI Taxonomy" id="412755"/>
    <lineage>
        <taxon>unclassified sequences</taxon>
        <taxon>metagenomes</taxon>
        <taxon>ecological metagenomes</taxon>
    </lineage>
</organism>
<gene>
    <name evidence="2" type="ORF">S01H4_55341</name>
</gene>